<dbReference type="RefSeq" id="XP_002956852.1">
    <property type="nucleotide sequence ID" value="XM_002956806.1"/>
</dbReference>
<dbReference type="InParanoid" id="D8UDU6"/>
<name>D8UDU6_VOLCA</name>
<protein>
    <submittedName>
        <fullName evidence="2">Uncharacterized protein</fullName>
    </submittedName>
</protein>
<keyword evidence="1" id="KW-0732">Signal</keyword>
<dbReference type="Proteomes" id="UP000001058">
    <property type="component" value="Unassembled WGS sequence"/>
</dbReference>
<dbReference type="AlphaFoldDB" id="D8UDU6"/>
<evidence type="ECO:0000313" key="3">
    <source>
        <dbReference type="Proteomes" id="UP000001058"/>
    </source>
</evidence>
<dbReference type="GeneID" id="9622574"/>
<gene>
    <name evidence="2" type="ORF">VOLCADRAFT_119527</name>
</gene>
<dbReference type="OrthoDB" id="534223at2759"/>
<keyword evidence="3" id="KW-1185">Reference proteome</keyword>
<feature type="signal peptide" evidence="1">
    <location>
        <begin position="1"/>
        <end position="17"/>
    </location>
</feature>
<evidence type="ECO:0000313" key="2">
    <source>
        <dbReference type="EMBL" id="EFJ42155.1"/>
    </source>
</evidence>
<reference evidence="2 3" key="1">
    <citation type="journal article" date="2010" name="Science">
        <title>Genomic analysis of organismal complexity in the multicellular green alga Volvox carteri.</title>
        <authorList>
            <person name="Prochnik S.E."/>
            <person name="Umen J."/>
            <person name="Nedelcu A.M."/>
            <person name="Hallmann A."/>
            <person name="Miller S.M."/>
            <person name="Nishii I."/>
            <person name="Ferris P."/>
            <person name="Kuo A."/>
            <person name="Mitros T."/>
            <person name="Fritz-Laylin L.K."/>
            <person name="Hellsten U."/>
            <person name="Chapman J."/>
            <person name="Simakov O."/>
            <person name="Rensing S.A."/>
            <person name="Terry A."/>
            <person name="Pangilinan J."/>
            <person name="Kapitonov V."/>
            <person name="Jurka J."/>
            <person name="Salamov A."/>
            <person name="Shapiro H."/>
            <person name="Schmutz J."/>
            <person name="Grimwood J."/>
            <person name="Lindquist E."/>
            <person name="Lucas S."/>
            <person name="Grigoriev I.V."/>
            <person name="Schmitt R."/>
            <person name="Kirk D."/>
            <person name="Rokhsar D.S."/>
        </authorList>
    </citation>
    <scope>NUCLEOTIDE SEQUENCE [LARGE SCALE GENOMIC DNA]</scope>
    <source>
        <strain evidence="3">f. Nagariensis / Eve</strain>
    </source>
</reference>
<feature type="chain" id="PRO_5003124423" evidence="1">
    <location>
        <begin position="18"/>
        <end position="378"/>
    </location>
</feature>
<accession>D8UDU6</accession>
<dbReference type="EMBL" id="GL378386">
    <property type="protein sequence ID" value="EFJ42155.1"/>
    <property type="molecule type" value="Genomic_DNA"/>
</dbReference>
<evidence type="ECO:0000256" key="1">
    <source>
        <dbReference type="SAM" id="SignalP"/>
    </source>
</evidence>
<organism evidence="3">
    <name type="scientific">Volvox carteri f. nagariensis</name>
    <dbReference type="NCBI Taxonomy" id="3068"/>
    <lineage>
        <taxon>Eukaryota</taxon>
        <taxon>Viridiplantae</taxon>
        <taxon>Chlorophyta</taxon>
        <taxon>core chlorophytes</taxon>
        <taxon>Chlorophyceae</taxon>
        <taxon>CS clade</taxon>
        <taxon>Chlamydomonadales</taxon>
        <taxon>Volvocaceae</taxon>
        <taxon>Volvox</taxon>
    </lineage>
</organism>
<sequence>MRTLQTFLLAFILFVSATRIPSAVGAKALKSDEAILGNGVANLKDERGGVISHRTLQSGVADCTWDGIQCSLRKDFVRSLPSILGSPTTDSAKTLADAALRATVCSNFTGKPECLSYSSYSCDWDSTLNKCVLADVLDIETLRGVAFCPDSLLDIAMRCFGVLPSECTTTTTTTTTTNNNNNCTLMDGSELGLDIASGSSSLSLSSSGSSSGALLSGLESDRQLSVVLTAVLSSLVKYGMSGLADPILQLVSGLFNQAAPWVSNTAVTEDGPKWLGVGACTVRPGLLPALALDPFDRWVAYLNNATAICRSFTDSSSCAAAVDIAAGLHQQLGRSGSGSANSGDGGSAAASASAPWWMIAAATAAAVALGDAVRRYGA</sequence>
<proteinExistence type="predicted"/>
<dbReference type="KEGG" id="vcn:VOLCADRAFT_119527"/>